<comment type="function">
    <text evidence="4 5">This protein binds to 23S rRNA.</text>
</comment>
<evidence type="ECO:0000256" key="4">
    <source>
        <dbReference type="HAMAP-Rule" id="MF_01363"/>
    </source>
</evidence>
<gene>
    <name evidence="4 6" type="primary">rpl21</name>
</gene>
<comment type="subcellular location">
    <subcellularLocation>
        <location evidence="4">Plastid</location>
        <location evidence="4">Chloroplast</location>
    </subcellularLocation>
</comment>
<dbReference type="PANTHER" id="PTHR21349:SF0">
    <property type="entry name" value="LARGE RIBOSOMAL SUBUNIT PROTEIN BL21M"/>
    <property type="match status" value="1"/>
</dbReference>
<proteinExistence type="inferred from homology"/>
<reference evidence="6" key="1">
    <citation type="journal article" date="2016" name="Front. Plant Sci.">
        <title>Comparative Chloroplast Genome Analyses of Streptophyte Green Algae Uncover Major Structural Alterations in the Klebsormidiophyceae, Coleochaetophyceae and Zygnematophyceae.</title>
        <authorList>
            <person name="Lemieux C."/>
            <person name="Otis C."/>
            <person name="Turmel M."/>
        </authorList>
    </citation>
    <scope>NUCLEOTIDE SEQUENCE</scope>
</reference>
<keyword evidence="4" id="KW-0699">rRNA-binding</keyword>
<dbReference type="NCBIfam" id="TIGR00061">
    <property type="entry name" value="L21"/>
    <property type="match status" value="1"/>
</dbReference>
<evidence type="ECO:0000256" key="3">
    <source>
        <dbReference type="ARBA" id="ARBA00023274"/>
    </source>
</evidence>
<dbReference type="RefSeq" id="YP_009258792.1">
    <property type="nucleotide sequence ID" value="NC_030359.1"/>
</dbReference>
<dbReference type="AlphaFoldDB" id="A0A191T653"/>
<keyword evidence="6" id="KW-0150">Chloroplast</keyword>
<dbReference type="GO" id="GO:0005840">
    <property type="term" value="C:ribosome"/>
    <property type="evidence" value="ECO:0007669"/>
    <property type="project" value="UniProtKB-KW"/>
</dbReference>
<organism evidence="6">
    <name type="scientific">Cylindrocystis brebissonii</name>
    <dbReference type="NCBI Taxonomy" id="102167"/>
    <lineage>
        <taxon>Eukaryota</taxon>
        <taxon>Viridiplantae</taxon>
        <taxon>Streptophyta</taxon>
        <taxon>Zygnematophyceae</taxon>
        <taxon>Zygnematophycidae</taxon>
        <taxon>Zygnematales</taxon>
        <taxon>Mesotaeniaceae</taxon>
        <taxon>Cylindrocystis</taxon>
    </lineage>
</organism>
<sequence length="125" mass="14460">MNTYAIIEVGGEQIQVEPGRFYHIRHLGSYQSAVQTQNTKFLLYRVMLIQHKSTIVLGTPWIKNATIKGRILDTCREKKSLIYKMNPKKKTRKKCGHRQEFSRVLIDGIYLSGKELSFSNKTSNI</sequence>
<name>A0A191T653_9VIRI</name>
<dbReference type="GO" id="GO:1990904">
    <property type="term" value="C:ribonucleoprotein complex"/>
    <property type="evidence" value="ECO:0007669"/>
    <property type="project" value="UniProtKB-KW"/>
</dbReference>
<dbReference type="InterPro" id="IPR028909">
    <property type="entry name" value="bL21-like"/>
</dbReference>
<dbReference type="GO" id="GO:0019843">
    <property type="term" value="F:rRNA binding"/>
    <property type="evidence" value="ECO:0007669"/>
    <property type="project" value="UniProtKB-UniRule"/>
</dbReference>
<keyword evidence="2 4" id="KW-0689">Ribosomal protein</keyword>
<protein>
    <recommendedName>
        <fullName evidence="4">Large ribosomal subunit protein bL21c</fullName>
    </recommendedName>
</protein>
<dbReference type="GO" id="GO:0006412">
    <property type="term" value="P:translation"/>
    <property type="evidence" value="ECO:0007669"/>
    <property type="project" value="UniProtKB-UniRule"/>
</dbReference>
<evidence type="ECO:0000256" key="1">
    <source>
        <dbReference type="ARBA" id="ARBA00008563"/>
    </source>
</evidence>
<geneLocation type="chloroplast" evidence="6"/>
<keyword evidence="4" id="KW-0694">RNA-binding</keyword>
<comment type="similarity">
    <text evidence="1 4 5">Belongs to the bacterial ribosomal protein bL21 family.</text>
</comment>
<accession>A0A191T653</accession>
<comment type="subunit">
    <text evidence="4 5">Part of the 50S ribosomal subunit.</text>
</comment>
<dbReference type="InterPro" id="IPR001787">
    <property type="entry name" value="Ribosomal_bL21"/>
</dbReference>
<evidence type="ECO:0000256" key="2">
    <source>
        <dbReference type="ARBA" id="ARBA00022980"/>
    </source>
</evidence>
<dbReference type="EMBL" id="KU646495">
    <property type="protein sequence ID" value="ANI25881.1"/>
    <property type="molecule type" value="Genomic_DNA"/>
</dbReference>
<dbReference type="SUPFAM" id="SSF141091">
    <property type="entry name" value="L21p-like"/>
    <property type="match status" value="1"/>
</dbReference>
<dbReference type="GeneID" id="27985197"/>
<keyword evidence="3 4" id="KW-0687">Ribonucleoprotein</keyword>
<dbReference type="GO" id="GO:0009507">
    <property type="term" value="C:chloroplast"/>
    <property type="evidence" value="ECO:0007669"/>
    <property type="project" value="UniProtKB-SubCell"/>
</dbReference>
<evidence type="ECO:0000313" key="6">
    <source>
        <dbReference type="EMBL" id="ANI25881.1"/>
    </source>
</evidence>
<dbReference type="Pfam" id="PF00829">
    <property type="entry name" value="Ribosomal_L21p"/>
    <property type="match status" value="1"/>
</dbReference>
<dbReference type="PANTHER" id="PTHR21349">
    <property type="entry name" value="50S RIBOSOMAL PROTEIN L21"/>
    <property type="match status" value="1"/>
</dbReference>
<dbReference type="GO" id="GO:0003735">
    <property type="term" value="F:structural constituent of ribosome"/>
    <property type="evidence" value="ECO:0007669"/>
    <property type="project" value="InterPro"/>
</dbReference>
<dbReference type="HAMAP" id="MF_01363">
    <property type="entry name" value="Ribosomal_bL21"/>
    <property type="match status" value="1"/>
</dbReference>
<keyword evidence="6" id="KW-0934">Plastid</keyword>
<dbReference type="InterPro" id="IPR036164">
    <property type="entry name" value="bL21-like_sf"/>
</dbReference>
<evidence type="ECO:0000256" key="5">
    <source>
        <dbReference type="RuleBase" id="RU000563"/>
    </source>
</evidence>